<evidence type="ECO:0000256" key="9">
    <source>
        <dbReference type="ARBA" id="ARBA00022801"/>
    </source>
</evidence>
<reference evidence="16" key="1">
    <citation type="submission" date="2021-11" db="EMBL/GenBank/DDBJ databases">
        <title>Draft genome sequence of Alcaligenes endophyticus type strain CCUG 75668T.</title>
        <authorList>
            <person name="Salva-Serra F."/>
            <person name="Duran R.E."/>
            <person name="Seeger M."/>
            <person name="Moore E.R.B."/>
            <person name="Jaen-Luchoro D."/>
        </authorList>
    </citation>
    <scope>NUCLEOTIDE SEQUENCE</scope>
    <source>
        <strain evidence="16">CCUG 75668</strain>
    </source>
</reference>
<organism evidence="16 17">
    <name type="scientific">Alcaligenes endophyticus</name>
    <dbReference type="NCBI Taxonomy" id="1929088"/>
    <lineage>
        <taxon>Bacteria</taxon>
        <taxon>Pseudomonadati</taxon>
        <taxon>Pseudomonadota</taxon>
        <taxon>Betaproteobacteria</taxon>
        <taxon>Burkholderiales</taxon>
        <taxon>Alcaligenaceae</taxon>
        <taxon>Alcaligenes</taxon>
    </lineage>
</organism>
<keyword evidence="13" id="KW-0472">Membrane</keyword>
<evidence type="ECO:0000256" key="3">
    <source>
        <dbReference type="ARBA" id="ARBA00010525"/>
    </source>
</evidence>
<dbReference type="SUPFAM" id="SSF56931">
    <property type="entry name" value="Outer membrane phospholipase A (OMPLA)"/>
    <property type="match status" value="1"/>
</dbReference>
<keyword evidence="12 15" id="KW-0443">Lipid metabolism</keyword>
<dbReference type="Pfam" id="PF02253">
    <property type="entry name" value="PLA1"/>
    <property type="match status" value="1"/>
</dbReference>
<evidence type="ECO:0000256" key="8">
    <source>
        <dbReference type="ARBA" id="ARBA00022729"/>
    </source>
</evidence>
<evidence type="ECO:0000256" key="2">
    <source>
        <dbReference type="ARBA" id="ARBA00001604"/>
    </source>
</evidence>
<dbReference type="EC" id="3.1.1.4" evidence="15"/>
<accession>A0ABT8EHA2</accession>
<keyword evidence="11 15" id="KW-0442">Lipid degradation</keyword>
<evidence type="ECO:0000256" key="13">
    <source>
        <dbReference type="ARBA" id="ARBA00023136"/>
    </source>
</evidence>
<evidence type="ECO:0000256" key="10">
    <source>
        <dbReference type="ARBA" id="ARBA00022837"/>
    </source>
</evidence>
<evidence type="ECO:0000256" key="5">
    <source>
        <dbReference type="ARBA" id="ARBA00022452"/>
    </source>
</evidence>
<feature type="signal peptide" evidence="15">
    <location>
        <begin position="1"/>
        <end position="29"/>
    </location>
</feature>
<evidence type="ECO:0000256" key="14">
    <source>
        <dbReference type="ARBA" id="ARBA00023237"/>
    </source>
</evidence>
<evidence type="ECO:0000256" key="11">
    <source>
        <dbReference type="ARBA" id="ARBA00022963"/>
    </source>
</evidence>
<dbReference type="EMBL" id="JAJHNU010000001">
    <property type="protein sequence ID" value="MDN4120673.1"/>
    <property type="molecule type" value="Genomic_DNA"/>
</dbReference>
<keyword evidence="8 15" id="KW-0732">Signal</keyword>
<keyword evidence="5" id="KW-1134">Transmembrane beta strand</keyword>
<comment type="subcellular location">
    <subcellularLocation>
        <location evidence="15">Cell outer membrane</location>
        <topology evidence="15">Multi-pass membrane protein</topology>
    </subcellularLocation>
    <text evidence="15">One of the very few enzymes located there.</text>
</comment>
<keyword evidence="14 15" id="KW-0998">Cell outer membrane</keyword>
<proteinExistence type="inferred from homology"/>
<dbReference type="InterPro" id="IPR036541">
    <property type="entry name" value="PLipase_A1_sf"/>
</dbReference>
<name>A0ABT8EHA2_9BURK</name>
<evidence type="ECO:0000256" key="6">
    <source>
        <dbReference type="ARBA" id="ARBA00022692"/>
    </source>
</evidence>
<dbReference type="PRINTS" id="PR01486">
    <property type="entry name" value="PHPHLIPASEA1"/>
</dbReference>
<keyword evidence="9 15" id="KW-0378">Hydrolase</keyword>
<comment type="catalytic activity">
    <reaction evidence="2 15">
        <text>a 1,2-diacyl-sn-glycero-3-phosphocholine + H2O = a 1-acyl-sn-glycero-3-phosphocholine + a fatty acid + H(+)</text>
        <dbReference type="Rhea" id="RHEA:15801"/>
        <dbReference type="ChEBI" id="CHEBI:15377"/>
        <dbReference type="ChEBI" id="CHEBI:15378"/>
        <dbReference type="ChEBI" id="CHEBI:28868"/>
        <dbReference type="ChEBI" id="CHEBI:57643"/>
        <dbReference type="ChEBI" id="CHEBI:58168"/>
        <dbReference type="EC" id="3.1.1.4"/>
    </reaction>
</comment>
<evidence type="ECO:0000256" key="7">
    <source>
        <dbReference type="ARBA" id="ARBA00022723"/>
    </source>
</evidence>
<dbReference type="PANTHER" id="PTHR40457:SF1">
    <property type="entry name" value="PHOSPHOLIPASE A1"/>
    <property type="match status" value="1"/>
</dbReference>
<protein>
    <recommendedName>
        <fullName evidence="15">Phospholipase A1</fullName>
        <ecNumber evidence="15">3.1.1.32</ecNumber>
        <ecNumber evidence="15">3.1.1.4</ecNumber>
    </recommendedName>
    <alternativeName>
        <fullName evidence="15">Phosphatidylcholine 1-acylhydrolase</fullName>
    </alternativeName>
</protein>
<evidence type="ECO:0000256" key="1">
    <source>
        <dbReference type="ARBA" id="ARBA00000111"/>
    </source>
</evidence>
<comment type="similarity">
    <text evidence="3 15">Belongs to the phospholipase A1 family.</text>
</comment>
<dbReference type="RefSeq" id="WP_266122027.1">
    <property type="nucleotide sequence ID" value="NZ_JAJHNU010000001.1"/>
</dbReference>
<feature type="chain" id="PRO_5044987531" description="Phospholipase A1" evidence="15">
    <location>
        <begin position="30"/>
        <end position="433"/>
    </location>
</feature>
<comment type="function">
    <text evidence="15">Hydrolysis of phosphatidylcholine with phospholipase A2 (EC 3.1.1.4) and phospholipase A1 (EC 3.1.1.32) activities.</text>
</comment>
<keyword evidence="17" id="KW-1185">Reference proteome</keyword>
<dbReference type="EC" id="3.1.1.32" evidence="15"/>
<keyword evidence="10 15" id="KW-0106">Calcium</keyword>
<evidence type="ECO:0000256" key="12">
    <source>
        <dbReference type="ARBA" id="ARBA00023098"/>
    </source>
</evidence>
<comment type="catalytic activity">
    <reaction evidence="1 15">
        <text>a 1,2-diacyl-sn-glycero-3-phosphocholine + H2O = a 2-acyl-sn-glycero-3-phosphocholine + a fatty acid + H(+)</text>
        <dbReference type="Rhea" id="RHEA:18689"/>
        <dbReference type="ChEBI" id="CHEBI:15377"/>
        <dbReference type="ChEBI" id="CHEBI:15378"/>
        <dbReference type="ChEBI" id="CHEBI:28868"/>
        <dbReference type="ChEBI" id="CHEBI:57643"/>
        <dbReference type="ChEBI" id="CHEBI:57875"/>
        <dbReference type="EC" id="3.1.1.32"/>
    </reaction>
</comment>
<comment type="caution">
    <text evidence="16">The sequence shown here is derived from an EMBL/GenBank/DDBJ whole genome shotgun (WGS) entry which is preliminary data.</text>
</comment>
<evidence type="ECO:0000313" key="17">
    <source>
        <dbReference type="Proteomes" id="UP001168613"/>
    </source>
</evidence>
<dbReference type="PANTHER" id="PTHR40457">
    <property type="entry name" value="PHOSPHOLIPASE A1"/>
    <property type="match status" value="1"/>
</dbReference>
<sequence length="433" mass="47876">MKISNKPSMHKLLLSMTLLGLPLCQQAYAGVTYQLRQVQAGSGETINIDAIVFNDTDSVMNWSAPAHLVLQWRDNQGQIIRSLAERDSSQASASLPVNTFSKFSWRAVVPSGVRGLQALNIEGEPVILALDTNPQSASPLTATVAHTAVIDAGAANNTNGRDPELPAAQVAAIGVNPESGPGIRTEALQTTDQGFRSFRDAIGAHDPTYFIVGSRGGSNARFQISFRYRLHSPADPLNPKFFDHFYMGYTQTALWDLHADSKPFVDTTYSPSLFWHKDSMWESAGKSVFAGLAAGYEHASNGKAGDDSRSMNDFFIQPELNYRFDDGAVLSFRPRLKAYVFMNENADYRDYMGRIDWNLRYARHNGLVLSGRYTQGSDGRKSKQVAVAWPLKRTPLNMNGYLYGQYYSGYGETMLHYRSKAASQFRVGLALVP</sequence>
<evidence type="ECO:0000256" key="4">
    <source>
        <dbReference type="ARBA" id="ARBA00011702"/>
    </source>
</evidence>
<comment type="cofactor">
    <cofactor evidence="15">
        <name>Ca(2+)</name>
        <dbReference type="ChEBI" id="CHEBI:29108"/>
    </cofactor>
    <text evidence="15">Binds 1 Ca(2+) ion per monomer. In the dimeric form the Ca(2+) is bound by different amino acids with binding of each Ca(2+) shared with ligands coming from each monomer. The Ca(2+) ion may have a role in catalysis.</text>
</comment>
<evidence type="ECO:0000256" key="15">
    <source>
        <dbReference type="RuleBase" id="RU366027"/>
    </source>
</evidence>
<dbReference type="Gene3D" id="2.40.230.10">
    <property type="entry name" value="Phospholipase A1"/>
    <property type="match status" value="1"/>
</dbReference>
<dbReference type="Proteomes" id="UP001168613">
    <property type="component" value="Unassembled WGS sequence"/>
</dbReference>
<dbReference type="InterPro" id="IPR003187">
    <property type="entry name" value="PLipase_A1"/>
</dbReference>
<gene>
    <name evidence="16" type="ORF">LMS43_05175</name>
</gene>
<keyword evidence="7 15" id="KW-0479">Metal-binding</keyword>
<keyword evidence="6" id="KW-0812">Transmembrane</keyword>
<comment type="subunit">
    <text evidence="4 15">Homodimer; dimerization is reversible, and the dimeric form is the active one.</text>
</comment>
<evidence type="ECO:0000313" key="16">
    <source>
        <dbReference type="EMBL" id="MDN4120673.1"/>
    </source>
</evidence>